<dbReference type="RefSeq" id="WP_191040990.1">
    <property type="nucleotide sequence ID" value="NZ_JACXAA010000008.1"/>
</dbReference>
<accession>A0A927GF54</accession>
<evidence type="ECO:0000313" key="1">
    <source>
        <dbReference type="EMBL" id="MBD2755366.1"/>
    </source>
</evidence>
<sequence length="176" mass="20624">MLPFDVQIEKNLQLKKTTADRLRVQEEREAYQYQSGVFQYLMDRKKDFAVNFQDIDDTNTLLKRKGITYQTLRSMTKTEMCQALGVDGVISGRFQRRENLDRTASRVLDLVSRQTENFALSPKQGEANLSLTLYDVAEKRVVWTYQNDDWNSSYRSPEEMAQGLMARAAKKFPYRR</sequence>
<reference evidence="1" key="1">
    <citation type="submission" date="2020-09" db="EMBL/GenBank/DDBJ databases">
        <authorList>
            <person name="Kim M.K."/>
        </authorList>
    </citation>
    <scope>NUCLEOTIDE SEQUENCE</scope>
    <source>
        <strain evidence="1">BT704</strain>
    </source>
</reference>
<keyword evidence="2" id="KW-1185">Reference proteome</keyword>
<dbReference type="EMBL" id="JACXAA010000008">
    <property type="protein sequence ID" value="MBD2755366.1"/>
    <property type="molecule type" value="Genomic_DNA"/>
</dbReference>
<dbReference type="Gene3D" id="3.40.50.10610">
    <property type="entry name" value="ABC-type transport auxiliary lipoprotein component"/>
    <property type="match status" value="1"/>
</dbReference>
<proteinExistence type="predicted"/>
<organism evidence="1 2">
    <name type="scientific">Spirosoma validum</name>
    <dbReference type="NCBI Taxonomy" id="2771355"/>
    <lineage>
        <taxon>Bacteria</taxon>
        <taxon>Pseudomonadati</taxon>
        <taxon>Bacteroidota</taxon>
        <taxon>Cytophagia</taxon>
        <taxon>Cytophagales</taxon>
        <taxon>Cytophagaceae</taxon>
        <taxon>Spirosoma</taxon>
    </lineage>
</organism>
<name>A0A927GF54_9BACT</name>
<gene>
    <name evidence="1" type="ORF">IC230_20865</name>
</gene>
<evidence type="ECO:0000313" key="2">
    <source>
        <dbReference type="Proteomes" id="UP000653797"/>
    </source>
</evidence>
<comment type="caution">
    <text evidence="1">The sequence shown here is derived from an EMBL/GenBank/DDBJ whole genome shotgun (WGS) entry which is preliminary data.</text>
</comment>
<dbReference type="Proteomes" id="UP000653797">
    <property type="component" value="Unassembled WGS sequence"/>
</dbReference>
<protein>
    <submittedName>
        <fullName evidence="1">Uncharacterized protein</fullName>
    </submittedName>
</protein>
<dbReference type="AlphaFoldDB" id="A0A927GF54"/>